<dbReference type="AlphaFoldDB" id="A0A6M3KPI6"/>
<organism evidence="1">
    <name type="scientific">viral metagenome</name>
    <dbReference type="NCBI Taxonomy" id="1070528"/>
    <lineage>
        <taxon>unclassified sequences</taxon>
        <taxon>metagenomes</taxon>
        <taxon>organismal metagenomes</taxon>
    </lineage>
</organism>
<protein>
    <submittedName>
        <fullName evidence="1">Uncharacterized protein</fullName>
    </submittedName>
</protein>
<gene>
    <name evidence="1" type="ORF">MM415A00269_0038</name>
</gene>
<proteinExistence type="predicted"/>
<name>A0A6M3KPI6_9ZZZZ</name>
<accession>A0A6M3KPI6</accession>
<dbReference type="EMBL" id="MT142515">
    <property type="protein sequence ID" value="QJA83670.1"/>
    <property type="molecule type" value="Genomic_DNA"/>
</dbReference>
<evidence type="ECO:0000313" key="1">
    <source>
        <dbReference type="EMBL" id="QJA83670.1"/>
    </source>
</evidence>
<sequence length="58" mass="6698">MAITRPYETYSRGIDDVKSIKVLCVKCKGVLFIADKDFDRRPHGIEIKCRKCGFCNKM</sequence>
<reference evidence="1" key="1">
    <citation type="submission" date="2020-03" db="EMBL/GenBank/DDBJ databases">
        <title>The deep terrestrial virosphere.</title>
        <authorList>
            <person name="Holmfeldt K."/>
            <person name="Nilsson E."/>
            <person name="Simone D."/>
            <person name="Lopez-Fernandez M."/>
            <person name="Wu X."/>
            <person name="de Brujin I."/>
            <person name="Lundin D."/>
            <person name="Andersson A."/>
            <person name="Bertilsson S."/>
            <person name="Dopson M."/>
        </authorList>
    </citation>
    <scope>NUCLEOTIDE SEQUENCE</scope>
    <source>
        <strain evidence="1">MM415A00269</strain>
    </source>
</reference>